<keyword evidence="3" id="KW-1185">Reference proteome</keyword>
<feature type="signal peptide" evidence="1">
    <location>
        <begin position="1"/>
        <end position="30"/>
    </location>
</feature>
<dbReference type="EMBL" id="CP029159">
    <property type="protein sequence ID" value="QKM69451.1"/>
    <property type="molecule type" value="Genomic_DNA"/>
</dbReference>
<protein>
    <submittedName>
        <fullName evidence="2">Uncharacterized protein</fullName>
    </submittedName>
</protein>
<dbReference type="Gene3D" id="2.50.20.20">
    <property type="match status" value="1"/>
</dbReference>
<feature type="chain" id="PRO_5039658045" evidence="1">
    <location>
        <begin position="31"/>
        <end position="266"/>
    </location>
</feature>
<evidence type="ECO:0000313" key="3">
    <source>
        <dbReference type="Proteomes" id="UP000005940"/>
    </source>
</evidence>
<dbReference type="Proteomes" id="UP000005940">
    <property type="component" value="Chromosome"/>
</dbReference>
<keyword evidence="1" id="KW-0732">Signal</keyword>
<gene>
    <name evidence="2" type="ORF">STSU_022015</name>
</gene>
<dbReference type="AlphaFoldDB" id="I2MZN0"/>
<reference evidence="2 3" key="1">
    <citation type="journal article" date="2012" name="J. Bacteriol.">
        <title>Draft genome of Streptomyces tsukubaensis NRRL 18488, the producer of the clinically important immunosuppressant tacrolimus (FK506).</title>
        <authorList>
            <person name="Barreiro C."/>
            <person name="Prieto C."/>
            <person name="Sola-Landa A."/>
            <person name="Solera E."/>
            <person name="Martinez-Castro M."/>
            <person name="Perez-Redondo R."/>
            <person name="Garcia-Estrada C."/>
            <person name="Aparicio J.F."/>
            <person name="Fernandez-Martinez L.T."/>
            <person name="Santos-Aberturas J."/>
            <person name="Salehi-Najafabadi Z."/>
            <person name="Rodriguez-Garcia A."/>
            <person name="Tauch A."/>
            <person name="Martin J.F."/>
        </authorList>
    </citation>
    <scope>NUCLEOTIDE SEQUENCE [LARGE SCALE GENOMIC DNA]</scope>
    <source>
        <strain evidence="3">DSM 42081 / NBRC 108919 / NRRL 18488 / 9993</strain>
    </source>
</reference>
<sequence length="266" mass="28083">MPLLPHHRRRPIAVTALAAALALTATGCLGGDDKAKGPFDGKPDREIIDTAIAATKSARSLTLTAEGSIATTRAKKKEPMKLRVAVHQGGRCSGTMSVAGQGSVEFAGNGKDTYLRPDEQFLRFHLKQPDEDGPGVSGPEADGVVKLMKGKWHKADPAEPDSKEFTEFCDVDSLLADFGSGTSAGVKQAGEAAVDGRKTLKFTQGAKNEEELHVATEGKPYVLKLTGAPEDEKDGELMTAVLSDFDKAPLPKIPAPAEIVDPDKLG</sequence>
<organism evidence="2 3">
    <name type="scientific">Streptomyces tsukubensis (strain DSM 42081 / NBRC 108919 / NRRL 18488 / 9993)</name>
    <dbReference type="NCBI Taxonomy" id="1114943"/>
    <lineage>
        <taxon>Bacteria</taxon>
        <taxon>Bacillati</taxon>
        <taxon>Actinomycetota</taxon>
        <taxon>Actinomycetes</taxon>
        <taxon>Kitasatosporales</taxon>
        <taxon>Streptomycetaceae</taxon>
        <taxon>Streptomyces</taxon>
    </lineage>
</organism>
<evidence type="ECO:0000313" key="2">
    <source>
        <dbReference type="EMBL" id="QKM69451.1"/>
    </source>
</evidence>
<evidence type="ECO:0000256" key="1">
    <source>
        <dbReference type="SAM" id="SignalP"/>
    </source>
</evidence>
<proteinExistence type="predicted"/>
<accession>I2MZN0</accession>
<name>I2MZN0_STRT9</name>
<dbReference type="RefSeq" id="WP_006348829.1">
    <property type="nucleotide sequence ID" value="NZ_CP029159.1"/>
</dbReference>